<organism evidence="1 2">
    <name type="scientific">Alkalibacillus silvisoli</name>
    <dbReference type="NCBI Taxonomy" id="392823"/>
    <lineage>
        <taxon>Bacteria</taxon>
        <taxon>Bacillati</taxon>
        <taxon>Bacillota</taxon>
        <taxon>Bacilli</taxon>
        <taxon>Bacillales</taxon>
        <taxon>Bacillaceae</taxon>
        <taxon>Alkalibacillus</taxon>
    </lineage>
</organism>
<dbReference type="EMBL" id="BAAACZ010000011">
    <property type="protein sequence ID" value="GAA0461939.1"/>
    <property type="molecule type" value="Genomic_DNA"/>
</dbReference>
<proteinExistence type="predicted"/>
<dbReference type="Proteomes" id="UP001500740">
    <property type="component" value="Unassembled WGS sequence"/>
</dbReference>
<protein>
    <submittedName>
        <fullName evidence="1">Uncharacterized protein</fullName>
    </submittedName>
</protein>
<evidence type="ECO:0000313" key="2">
    <source>
        <dbReference type="Proteomes" id="UP001500740"/>
    </source>
</evidence>
<sequence length="62" mass="7032">MIINRFIVKEAACNEAKHSFNRGRLINIHKHLARGQILKKDYASSNAKTIILVFALANIVEK</sequence>
<evidence type="ECO:0000313" key="1">
    <source>
        <dbReference type="EMBL" id="GAA0461939.1"/>
    </source>
</evidence>
<accession>A0ABN0ZX47</accession>
<gene>
    <name evidence="1" type="ORF">GCM10008935_16770</name>
</gene>
<name>A0ABN0ZX47_9BACI</name>
<comment type="caution">
    <text evidence="1">The sequence shown here is derived from an EMBL/GenBank/DDBJ whole genome shotgun (WGS) entry which is preliminary data.</text>
</comment>
<keyword evidence="2" id="KW-1185">Reference proteome</keyword>
<reference evidence="1 2" key="1">
    <citation type="journal article" date="2019" name="Int. J. Syst. Evol. Microbiol.">
        <title>The Global Catalogue of Microorganisms (GCM) 10K type strain sequencing project: providing services to taxonomists for standard genome sequencing and annotation.</title>
        <authorList>
            <consortium name="The Broad Institute Genomics Platform"/>
            <consortium name="The Broad Institute Genome Sequencing Center for Infectious Disease"/>
            <person name="Wu L."/>
            <person name="Ma J."/>
        </authorList>
    </citation>
    <scope>NUCLEOTIDE SEQUENCE [LARGE SCALE GENOMIC DNA]</scope>
    <source>
        <strain evidence="1 2">JCM 14193</strain>
    </source>
</reference>